<keyword evidence="2" id="KW-0808">Transferase</keyword>
<protein>
    <recommendedName>
        <fullName evidence="3">Glycosyltransferase N-terminal domain-containing protein</fullName>
    </recommendedName>
</protein>
<dbReference type="Gene3D" id="3.40.50.2000">
    <property type="entry name" value="Glycogen Phosphorylase B"/>
    <property type="match status" value="2"/>
</dbReference>
<dbReference type="FunFam" id="3.40.50.2000:FF:000027">
    <property type="entry name" value="Glycosyltransferase"/>
    <property type="match status" value="1"/>
</dbReference>
<dbReference type="OrthoDB" id="835771at2759"/>
<dbReference type="PANTHER" id="PTHR11926:SF1409">
    <property type="entry name" value="GLYCOSYLTRANSFERASE"/>
    <property type="match status" value="1"/>
</dbReference>
<dbReference type="Proteomes" id="UP000027138">
    <property type="component" value="Unassembled WGS sequence"/>
</dbReference>
<dbReference type="EMBL" id="KK914582">
    <property type="protein sequence ID" value="KDP32319.1"/>
    <property type="molecule type" value="Genomic_DNA"/>
</dbReference>
<dbReference type="Pfam" id="PF26168">
    <property type="entry name" value="Glyco_transf_N"/>
    <property type="match status" value="1"/>
</dbReference>
<comment type="similarity">
    <text evidence="1">Belongs to the UDP-glycosyltransferase family.</text>
</comment>
<organism evidence="4 5">
    <name type="scientific">Jatropha curcas</name>
    <name type="common">Barbados nut</name>
    <dbReference type="NCBI Taxonomy" id="180498"/>
    <lineage>
        <taxon>Eukaryota</taxon>
        <taxon>Viridiplantae</taxon>
        <taxon>Streptophyta</taxon>
        <taxon>Embryophyta</taxon>
        <taxon>Tracheophyta</taxon>
        <taxon>Spermatophyta</taxon>
        <taxon>Magnoliopsida</taxon>
        <taxon>eudicotyledons</taxon>
        <taxon>Gunneridae</taxon>
        <taxon>Pentapetalae</taxon>
        <taxon>rosids</taxon>
        <taxon>fabids</taxon>
        <taxon>Malpighiales</taxon>
        <taxon>Euphorbiaceae</taxon>
        <taxon>Crotonoideae</taxon>
        <taxon>Jatropheae</taxon>
        <taxon>Jatropha</taxon>
    </lineage>
</organism>
<dbReference type="PANTHER" id="PTHR11926">
    <property type="entry name" value="GLUCOSYL/GLUCURONOSYL TRANSFERASES"/>
    <property type="match status" value="1"/>
</dbReference>
<dbReference type="Pfam" id="PF00201">
    <property type="entry name" value="UDPGT"/>
    <property type="match status" value="1"/>
</dbReference>
<evidence type="ECO:0000256" key="2">
    <source>
        <dbReference type="ARBA" id="ARBA00022679"/>
    </source>
</evidence>
<dbReference type="InterPro" id="IPR058980">
    <property type="entry name" value="Glyco_transf_N"/>
</dbReference>
<accession>A0A067KKH9</accession>
<sequence>MATVRMPHVVCVPFPLQGHIFPMLKLAKLLHQKGFHVTFVNTEYNHQRIIDSRGSNALNGLSDFKFVTLPLPNPPSNSHTSLALTFLALREICRKSFPTLFRDLVMKLNDSSSSSNPPVTCLLSDAILSYTLELSDELQIPNVLLWNMGASGFLSFKHSRDQIKQFVACLKDPSNEGAANKNLDSVMEWIPGMKGAQVRDLSKFFKSKQQFGSMEDSSEGDLTRASKASAVIFHSFDALESEVLNDISPMFQKVYSIGPLQLLLDQIGNNRYNSMDCNLWNEEPECIKWLDSKKPSSVIYINFGSTTVMSNEQVVELAWGLANSTHNFFWVTRPDLIMGDSAILPPEFLVETKERGFLASWCPQEEVLNHPSVAGFITRCGWNSTVESISAGVPVICWPFFGEHFVNCRKSCNEWGVGIELSNNFQRNEVENLVSELMVGEKGQKLKSKAMEWKKVAEEAASSNGSSSLSLKNLVNEVLLLRN</sequence>
<evidence type="ECO:0000313" key="4">
    <source>
        <dbReference type="EMBL" id="KDP32319.1"/>
    </source>
</evidence>
<keyword evidence="5" id="KW-1185">Reference proteome</keyword>
<dbReference type="SUPFAM" id="SSF53756">
    <property type="entry name" value="UDP-Glycosyltransferase/glycogen phosphorylase"/>
    <property type="match status" value="1"/>
</dbReference>
<dbReference type="GO" id="GO:0080043">
    <property type="term" value="F:quercetin 3-O-glucosyltransferase activity"/>
    <property type="evidence" value="ECO:0007669"/>
    <property type="project" value="TreeGrafter"/>
</dbReference>
<dbReference type="GO" id="GO:0080044">
    <property type="term" value="F:quercetin 7-O-glucosyltransferase activity"/>
    <property type="evidence" value="ECO:0007669"/>
    <property type="project" value="TreeGrafter"/>
</dbReference>
<evidence type="ECO:0000259" key="3">
    <source>
        <dbReference type="Pfam" id="PF26168"/>
    </source>
</evidence>
<evidence type="ECO:0000313" key="5">
    <source>
        <dbReference type="Proteomes" id="UP000027138"/>
    </source>
</evidence>
<gene>
    <name evidence="4" type="ORF">JCGZ_13244</name>
</gene>
<name>A0A067KKH9_JATCU</name>
<proteinExistence type="inferred from homology"/>
<feature type="domain" description="Glycosyltransferase N-terminal" evidence="3">
    <location>
        <begin position="9"/>
        <end position="160"/>
    </location>
</feature>
<dbReference type="CDD" id="cd03784">
    <property type="entry name" value="GT1_Gtf-like"/>
    <property type="match status" value="1"/>
</dbReference>
<reference evidence="4 5" key="1">
    <citation type="journal article" date="2014" name="PLoS ONE">
        <title>Global Analysis of Gene Expression Profiles in Physic Nut (Jatropha curcas L.) Seedlings Exposed to Salt Stress.</title>
        <authorList>
            <person name="Zhang L."/>
            <person name="Zhang C."/>
            <person name="Wu P."/>
            <person name="Chen Y."/>
            <person name="Li M."/>
            <person name="Jiang H."/>
            <person name="Wu G."/>
        </authorList>
    </citation>
    <scope>NUCLEOTIDE SEQUENCE [LARGE SCALE GENOMIC DNA]</scope>
    <source>
        <strain evidence="5">cv. GZQX0401</strain>
        <tissue evidence="4">Young leaves</tissue>
    </source>
</reference>
<dbReference type="InterPro" id="IPR002213">
    <property type="entry name" value="UDP_glucos_trans"/>
</dbReference>
<dbReference type="AlphaFoldDB" id="A0A067KKH9"/>
<evidence type="ECO:0000256" key="1">
    <source>
        <dbReference type="ARBA" id="ARBA00009995"/>
    </source>
</evidence>